<dbReference type="AlphaFoldDB" id="A0A938XVS0"/>
<evidence type="ECO:0000313" key="3">
    <source>
        <dbReference type="Proteomes" id="UP000774000"/>
    </source>
</evidence>
<keyword evidence="3" id="KW-1185">Reference proteome</keyword>
<sequence length="49" mass="5548">MAKIKCNVESCANNVKKHCSLEEITVTCDDNGEFARRAAQTKCKNFLRE</sequence>
<dbReference type="InterPro" id="IPR011437">
    <property type="entry name" value="DUF1540"/>
</dbReference>
<proteinExistence type="predicted"/>
<reference evidence="2" key="1">
    <citation type="submission" date="2021-01" db="EMBL/GenBank/DDBJ databases">
        <title>Genomic Encyclopedia of Type Strains, Phase IV (KMG-IV): sequencing the most valuable type-strain genomes for metagenomic binning, comparative biology and taxonomic classification.</title>
        <authorList>
            <person name="Goeker M."/>
        </authorList>
    </citation>
    <scope>NUCLEOTIDE SEQUENCE</scope>
    <source>
        <strain evidence="2">DSM 23230</strain>
    </source>
</reference>
<dbReference type="EMBL" id="JAFBDQ010000005">
    <property type="protein sequence ID" value="MBM7556502.1"/>
    <property type="molecule type" value="Genomic_DNA"/>
</dbReference>
<evidence type="ECO:0000313" key="2">
    <source>
        <dbReference type="EMBL" id="MBM7556502.1"/>
    </source>
</evidence>
<accession>A0A938XVS0</accession>
<gene>
    <name evidence="2" type="ORF">JOC47_001345</name>
</gene>
<comment type="caution">
    <text evidence="2">The sequence shown here is derived from an EMBL/GenBank/DDBJ whole genome shotgun (WGS) entry which is preliminary data.</text>
</comment>
<dbReference type="RefSeq" id="WP_204701274.1">
    <property type="nucleotide sequence ID" value="NZ_JAFBDQ010000005.1"/>
</dbReference>
<dbReference type="Proteomes" id="UP000774000">
    <property type="component" value="Unassembled WGS sequence"/>
</dbReference>
<feature type="domain" description="DUF1540" evidence="1">
    <location>
        <begin position="4"/>
        <end position="46"/>
    </location>
</feature>
<dbReference type="Pfam" id="PF07561">
    <property type="entry name" value="DUF1540"/>
    <property type="match status" value="1"/>
</dbReference>
<evidence type="ECO:0000259" key="1">
    <source>
        <dbReference type="Pfam" id="PF07561"/>
    </source>
</evidence>
<name>A0A938XVS0_9FIRM</name>
<protein>
    <recommendedName>
        <fullName evidence="1">DUF1540 domain-containing protein</fullName>
    </recommendedName>
</protein>
<organism evidence="2 3">
    <name type="scientific">Halanaerobacter jeridensis</name>
    <dbReference type="NCBI Taxonomy" id="706427"/>
    <lineage>
        <taxon>Bacteria</taxon>
        <taxon>Bacillati</taxon>
        <taxon>Bacillota</taxon>
        <taxon>Clostridia</taxon>
        <taxon>Halanaerobiales</taxon>
        <taxon>Halobacteroidaceae</taxon>
        <taxon>Halanaerobacter</taxon>
    </lineage>
</organism>